<sequence length="196" mass="21877">MTQERVREEGCAAEEGVTKRGSCLCRVFPLERHCADHTRITRGRAGSVDGTRTRLGSFHAETSRERVNDPRTHSTFKGECLSHVYGPWVMRGEELELRVCGCVRGVCVFRCVTGVDVGDGHFWTRLFSGVKVLLLRTEARAWVCACSSVPPRLLIRGALNIVSEAQTVLPPEALKTRVCVEEFVFLRSISSKDQNI</sequence>
<comment type="caution">
    <text evidence="1">The sequence shown here is derived from an EMBL/GenBank/DDBJ whole genome shotgun (WGS) entry which is preliminary data.</text>
</comment>
<evidence type="ECO:0000313" key="1">
    <source>
        <dbReference type="EMBL" id="KAK7906984.1"/>
    </source>
</evidence>
<organism evidence="1 2">
    <name type="scientific">Mugilogobius chulae</name>
    <name type="common">yellowstripe goby</name>
    <dbReference type="NCBI Taxonomy" id="88201"/>
    <lineage>
        <taxon>Eukaryota</taxon>
        <taxon>Metazoa</taxon>
        <taxon>Chordata</taxon>
        <taxon>Craniata</taxon>
        <taxon>Vertebrata</taxon>
        <taxon>Euteleostomi</taxon>
        <taxon>Actinopterygii</taxon>
        <taxon>Neopterygii</taxon>
        <taxon>Teleostei</taxon>
        <taxon>Neoteleostei</taxon>
        <taxon>Acanthomorphata</taxon>
        <taxon>Gobiaria</taxon>
        <taxon>Gobiiformes</taxon>
        <taxon>Gobioidei</taxon>
        <taxon>Gobiidae</taxon>
        <taxon>Gobionellinae</taxon>
        <taxon>Mugilogobius</taxon>
    </lineage>
</organism>
<protein>
    <submittedName>
        <fullName evidence="1">Uncharacterized protein</fullName>
    </submittedName>
</protein>
<keyword evidence="2" id="KW-1185">Reference proteome</keyword>
<name>A0AAW0NV72_9GOBI</name>
<evidence type="ECO:0000313" key="2">
    <source>
        <dbReference type="Proteomes" id="UP001460270"/>
    </source>
</evidence>
<dbReference type="Proteomes" id="UP001460270">
    <property type="component" value="Unassembled WGS sequence"/>
</dbReference>
<dbReference type="EMBL" id="JBBPFD010000011">
    <property type="protein sequence ID" value="KAK7906984.1"/>
    <property type="molecule type" value="Genomic_DNA"/>
</dbReference>
<reference evidence="2" key="1">
    <citation type="submission" date="2024-04" db="EMBL/GenBank/DDBJ databases">
        <title>Salinicola lusitanus LLJ914,a marine bacterium isolated from the Okinawa Trough.</title>
        <authorList>
            <person name="Li J."/>
        </authorList>
    </citation>
    <scope>NUCLEOTIDE SEQUENCE [LARGE SCALE GENOMIC DNA]</scope>
</reference>
<dbReference type="AlphaFoldDB" id="A0AAW0NV72"/>
<accession>A0AAW0NV72</accession>
<gene>
    <name evidence="1" type="ORF">WMY93_015596</name>
</gene>
<proteinExistence type="predicted"/>